<accession>A0A9W9KCL1</accession>
<evidence type="ECO:0000313" key="1">
    <source>
        <dbReference type="EMBL" id="KAJ5100801.1"/>
    </source>
</evidence>
<comment type="caution">
    <text evidence="1">The sequence shown here is derived from an EMBL/GenBank/DDBJ whole genome shotgun (WGS) entry which is preliminary data.</text>
</comment>
<gene>
    <name evidence="1" type="ORF">N7456_006853</name>
</gene>
<keyword evidence="2" id="KW-1185">Reference proteome</keyword>
<dbReference type="Proteomes" id="UP001149165">
    <property type="component" value="Unassembled WGS sequence"/>
</dbReference>
<name>A0A9W9KCL1_9EURO</name>
<reference evidence="1" key="1">
    <citation type="submission" date="2022-11" db="EMBL/GenBank/DDBJ databases">
        <authorList>
            <person name="Petersen C."/>
        </authorList>
    </citation>
    <scope>NUCLEOTIDE SEQUENCE</scope>
    <source>
        <strain evidence="1">IBT 30069</strain>
    </source>
</reference>
<proteinExistence type="predicted"/>
<dbReference type="EMBL" id="JAPQKH010000004">
    <property type="protein sequence ID" value="KAJ5100801.1"/>
    <property type="molecule type" value="Genomic_DNA"/>
</dbReference>
<protein>
    <submittedName>
        <fullName evidence="1">Uncharacterized protein</fullName>
    </submittedName>
</protein>
<evidence type="ECO:0000313" key="2">
    <source>
        <dbReference type="Proteomes" id="UP001149165"/>
    </source>
</evidence>
<dbReference type="OrthoDB" id="1720422at2759"/>
<dbReference type="AlphaFoldDB" id="A0A9W9KCL1"/>
<sequence length="636" mass="72302">MLQYLPAEILIIIAEWNERFWLARAFADDIQLPPSALRCLIQANSTIYRALTPEVYRAVTFRAASEWALNVLDIDSFFRHHSKDTQHLIHTRHLKIEAPIHLTRFNRCAAFNIFRAVGLDANLSTIGTTNNEKAHGQFLEDISDQLHLAFAHLRPNSLRPFTWRLGTCLPPGILDREGYLIRHHKHLAHLSLVTDGSCPYAASHLNALPELSALKTLEWEGIQSAIEATLLRQCIRRNQARLETLSVKFSASAARLDFYQEVLGVQGPVCLTSTDAVDPPPGFLSCLTSLKLARALLPRTPVAAWSIVPRLKSLALRDCVNSCDFLEALSRTPHQLQLRLFKFSSDDLVSGPGKTNDLSAVTAFLLSFRGLKHLYLKVSNFARSHQIESALRHHDPTLKTLVYHEKQLTPIDNERLWWGTRDYCPAWILDTGEAKRLNRRSALALCANFSSVVSRLHENKVRKVQRSLTWFIKRVSLEPGARNSLLQVLHFRLTGTDHLHRDIQSEVISHIQREDKNCPCGCWRGLTRETSLPVGDFDMVNLWEEPFQAFRARSSDDSDASGTLCSELDEIEEFLEFADWAFGPSGLPKLEVFAFGDFSYEERHRKQRFLARRKHHITTDLPTRVSRTAGYFALGI</sequence>
<organism evidence="1 2">
    <name type="scientific">Penicillium angulare</name>
    <dbReference type="NCBI Taxonomy" id="116970"/>
    <lineage>
        <taxon>Eukaryota</taxon>
        <taxon>Fungi</taxon>
        <taxon>Dikarya</taxon>
        <taxon>Ascomycota</taxon>
        <taxon>Pezizomycotina</taxon>
        <taxon>Eurotiomycetes</taxon>
        <taxon>Eurotiomycetidae</taxon>
        <taxon>Eurotiales</taxon>
        <taxon>Aspergillaceae</taxon>
        <taxon>Penicillium</taxon>
    </lineage>
</organism>
<reference evidence="1" key="2">
    <citation type="journal article" date="2023" name="IMA Fungus">
        <title>Comparative genomic study of the Penicillium genus elucidates a diverse pangenome and 15 lateral gene transfer events.</title>
        <authorList>
            <person name="Petersen C."/>
            <person name="Sorensen T."/>
            <person name="Nielsen M.R."/>
            <person name="Sondergaard T.E."/>
            <person name="Sorensen J.L."/>
            <person name="Fitzpatrick D.A."/>
            <person name="Frisvad J.C."/>
            <person name="Nielsen K.L."/>
        </authorList>
    </citation>
    <scope>NUCLEOTIDE SEQUENCE</scope>
    <source>
        <strain evidence="1">IBT 30069</strain>
    </source>
</reference>